<dbReference type="EMBL" id="LAZR01011508">
    <property type="protein sequence ID" value="KKM61308.1"/>
    <property type="molecule type" value="Genomic_DNA"/>
</dbReference>
<evidence type="ECO:0000313" key="1">
    <source>
        <dbReference type="EMBL" id="KKM61308.1"/>
    </source>
</evidence>
<gene>
    <name evidence="1" type="ORF">LCGC14_1533050</name>
</gene>
<protein>
    <submittedName>
        <fullName evidence="1">Uncharacterized protein</fullName>
    </submittedName>
</protein>
<dbReference type="SUPFAM" id="SSF88874">
    <property type="entry name" value="Receptor-binding domain of short tail fibre protein gp12"/>
    <property type="match status" value="1"/>
</dbReference>
<dbReference type="Gene3D" id="3.90.1340.10">
    <property type="entry name" value="Phage tail collar domain"/>
    <property type="match status" value="1"/>
</dbReference>
<sequence>MGIDGIPGPQVFRQRDVRRTATASVTVAQQLSPIGSIVAWAKTLAGVPALPAGWVQCDGQVLSDADSLLDGTTIPDLNGNNQFMRGNSTSGATGGSETMAHTHTIPGLLFEDDLQVDNSSLVTTASGDDADVVITSSGVGVGTDIARLTTSGASNAENRPPFYNVVWIMRIK</sequence>
<organism evidence="1">
    <name type="scientific">marine sediment metagenome</name>
    <dbReference type="NCBI Taxonomy" id="412755"/>
    <lineage>
        <taxon>unclassified sequences</taxon>
        <taxon>metagenomes</taxon>
        <taxon>ecological metagenomes</taxon>
    </lineage>
</organism>
<accession>A0A0F9IVH2</accession>
<reference evidence="1" key="1">
    <citation type="journal article" date="2015" name="Nature">
        <title>Complex archaea that bridge the gap between prokaryotes and eukaryotes.</title>
        <authorList>
            <person name="Spang A."/>
            <person name="Saw J.H."/>
            <person name="Jorgensen S.L."/>
            <person name="Zaremba-Niedzwiedzka K."/>
            <person name="Martijn J."/>
            <person name="Lind A.E."/>
            <person name="van Eijk R."/>
            <person name="Schleper C."/>
            <person name="Guy L."/>
            <person name="Ettema T.J."/>
        </authorList>
    </citation>
    <scope>NUCLEOTIDE SEQUENCE</scope>
</reference>
<name>A0A0F9IVH2_9ZZZZ</name>
<proteinExistence type="predicted"/>
<dbReference type="InterPro" id="IPR037053">
    <property type="entry name" value="Phage_tail_collar_dom_sf"/>
</dbReference>
<dbReference type="AlphaFoldDB" id="A0A0F9IVH2"/>
<comment type="caution">
    <text evidence="1">The sequence shown here is derived from an EMBL/GenBank/DDBJ whole genome shotgun (WGS) entry which is preliminary data.</text>
</comment>